<dbReference type="EMBL" id="DF968422">
    <property type="protein sequence ID" value="GAP52364.1"/>
    <property type="molecule type" value="Genomic_DNA"/>
</dbReference>
<sequence length="223" mass="25223">MGGDEVRERFNAPELNLARHIEDGTVTDVDSGEWERATMSLFGDGLDAAVQKSFTRPAPKNAGAQMRYLVKQLKGTRPVAQMLRISQRTVERYVKDQIKKPRPDLAARLEREVKKRWQPQIRAKARHKAATTGGIVIDTRARIGYTAPIGSTDQDRIRHLTVALPPRYAARLFEAQEQGATDQRLKELAAEALKEVYFQDGGRRAGSLEEVRFTDIEHLEFDL</sequence>
<proteinExistence type="predicted"/>
<accession>A0A0K8PY29</accession>
<gene>
    <name evidence="1" type="ORF">SAZU_7239</name>
</gene>
<dbReference type="NCBIfam" id="NF047541">
    <property type="entry name" value="telomere_Tpg"/>
    <property type="match status" value="1"/>
</dbReference>
<name>A0A0K8PY29_STRAJ</name>
<evidence type="ECO:0000313" key="2">
    <source>
        <dbReference type="Proteomes" id="UP000053859"/>
    </source>
</evidence>
<dbReference type="AlphaFoldDB" id="A0A0K8PY29"/>
<dbReference type="InterPro" id="IPR058118">
    <property type="entry name" value="Tpg"/>
</dbReference>
<reference evidence="1" key="1">
    <citation type="journal article" date="2015" name="Genome Announc.">
        <title>Draft Genome Sequence of Thiostrepton-Producing Streptomyces azureus ATCC 14921.</title>
        <authorList>
            <person name="Sakihara K."/>
            <person name="Maeda J."/>
            <person name="Tashiro K."/>
            <person name="Fujino Y."/>
            <person name="Kuhara S."/>
            <person name="Ohshima T."/>
            <person name="Ogata S."/>
            <person name="Doi K."/>
        </authorList>
    </citation>
    <scope>NUCLEOTIDE SEQUENCE [LARGE SCALE GENOMIC DNA]</scope>
    <source>
        <strain evidence="1">ATCC14921</strain>
    </source>
</reference>
<keyword evidence="2" id="KW-1185">Reference proteome</keyword>
<dbReference type="Proteomes" id="UP000053859">
    <property type="component" value="Unassembled WGS sequence"/>
</dbReference>
<evidence type="ECO:0000313" key="1">
    <source>
        <dbReference type="EMBL" id="GAP52364.1"/>
    </source>
</evidence>
<protein>
    <submittedName>
        <fullName evidence="1">Terminal protein TpgL</fullName>
    </submittedName>
</protein>
<organism evidence="1 2">
    <name type="scientific">Streptomyces azureus</name>
    <dbReference type="NCBI Taxonomy" id="146537"/>
    <lineage>
        <taxon>Bacteria</taxon>
        <taxon>Bacillati</taxon>
        <taxon>Actinomycetota</taxon>
        <taxon>Actinomycetes</taxon>
        <taxon>Kitasatosporales</taxon>
        <taxon>Streptomycetaceae</taxon>
        <taxon>Streptomyces</taxon>
    </lineage>
</organism>
<dbReference type="PATRIC" id="fig|146537.3.peg.7610"/>